<evidence type="ECO:0000313" key="2">
    <source>
        <dbReference type="Proteomes" id="UP000023152"/>
    </source>
</evidence>
<dbReference type="Gene3D" id="3.40.50.410">
    <property type="entry name" value="von Willebrand factor, type A domain"/>
    <property type="match status" value="1"/>
</dbReference>
<dbReference type="CDD" id="cd00198">
    <property type="entry name" value="vWFA"/>
    <property type="match status" value="1"/>
</dbReference>
<proteinExistence type="predicted"/>
<evidence type="ECO:0008006" key="3">
    <source>
        <dbReference type="Google" id="ProtNLM"/>
    </source>
</evidence>
<reference evidence="1 2" key="1">
    <citation type="journal article" date="2013" name="Curr. Biol.">
        <title>The Genome of the Foraminiferan Reticulomyxa filosa.</title>
        <authorList>
            <person name="Glockner G."/>
            <person name="Hulsmann N."/>
            <person name="Schleicher M."/>
            <person name="Noegel A.A."/>
            <person name="Eichinger L."/>
            <person name="Gallinger C."/>
            <person name="Pawlowski J."/>
            <person name="Sierra R."/>
            <person name="Euteneuer U."/>
            <person name="Pillet L."/>
            <person name="Moustafa A."/>
            <person name="Platzer M."/>
            <person name="Groth M."/>
            <person name="Szafranski K."/>
            <person name="Schliwa M."/>
        </authorList>
    </citation>
    <scope>NUCLEOTIDE SEQUENCE [LARGE SCALE GENOMIC DNA]</scope>
</reference>
<accession>X6P581</accession>
<dbReference type="SUPFAM" id="SSF53300">
    <property type="entry name" value="vWA-like"/>
    <property type="match status" value="1"/>
</dbReference>
<keyword evidence="2" id="KW-1185">Reference proteome</keyword>
<comment type="caution">
    <text evidence="1">The sequence shown here is derived from an EMBL/GenBank/DDBJ whole genome shotgun (WGS) entry which is preliminary data.</text>
</comment>
<dbReference type="AlphaFoldDB" id="X6P581"/>
<dbReference type="InterPro" id="IPR036465">
    <property type="entry name" value="vWFA_dom_sf"/>
</dbReference>
<gene>
    <name evidence="1" type="ORF">RFI_03865</name>
</gene>
<organism evidence="1 2">
    <name type="scientific">Reticulomyxa filosa</name>
    <dbReference type="NCBI Taxonomy" id="46433"/>
    <lineage>
        <taxon>Eukaryota</taxon>
        <taxon>Sar</taxon>
        <taxon>Rhizaria</taxon>
        <taxon>Retaria</taxon>
        <taxon>Foraminifera</taxon>
        <taxon>Monothalamids</taxon>
        <taxon>Reticulomyxidae</taxon>
        <taxon>Reticulomyxa</taxon>
    </lineage>
</organism>
<sequence>MVHLWTKPNLSLHPNKQNDFYPTLNKKRNEFFKTQYAESKKFVEQAEKEHKLGQQLITALKSNKIAEVKAMLCERNKGAEATLSRTVILMDVTGSMDHLLQKAKNAVTTMFERIAIVLKGPNSFEMQFVVYRNYNAPADMLLQTSPWESKPKNLRTFMETVEPEYGWGNEAIEVGLAHVNREHEKATISQVILIGDAPANTKEEVTQKRGNSSHKAPFPPISLKTTLFSTPTYYEDELNILKDKKINVHAFFVDMRAKQNFEEIARASNGRCEKLEINSEKGSDQLTNLEEQKGTHLLTLIEQNFPSLILCDIVLLCLWDSKFVQVVMQESIFPFLKNIGCNVSVVYKTLRQNTFQ</sequence>
<name>X6P581_RETFI</name>
<dbReference type="Proteomes" id="UP000023152">
    <property type="component" value="Unassembled WGS sequence"/>
</dbReference>
<dbReference type="EMBL" id="ASPP01003559">
    <property type="protein sequence ID" value="ETO33244.1"/>
    <property type="molecule type" value="Genomic_DNA"/>
</dbReference>
<protein>
    <recommendedName>
        <fullName evidence="3">VWFA domain-containing protein</fullName>
    </recommendedName>
</protein>
<evidence type="ECO:0000313" key="1">
    <source>
        <dbReference type="EMBL" id="ETO33244.1"/>
    </source>
</evidence>